<proteinExistence type="inferred from homology"/>
<dbReference type="GO" id="GO:0006511">
    <property type="term" value="P:ubiquitin-dependent protein catabolic process"/>
    <property type="evidence" value="ECO:0007669"/>
    <property type="project" value="UniProtKB-UniRule"/>
</dbReference>
<dbReference type="FunCoup" id="A0A078B2G1">
    <property type="interactions" value="51"/>
</dbReference>
<comment type="catalytic activity">
    <reaction evidence="1 7 8">
        <text>Thiol-dependent hydrolysis of ester, thioester, amide, peptide and isopeptide bonds formed by the C-terminal Gly of ubiquitin (a 76-residue protein attached to proteins as an intracellular targeting signal).</text>
        <dbReference type="EC" id="3.4.19.12"/>
    </reaction>
</comment>
<dbReference type="InterPro" id="IPR001578">
    <property type="entry name" value="Peptidase_C12_UCH"/>
</dbReference>
<evidence type="ECO:0000256" key="6">
    <source>
        <dbReference type="ARBA" id="ARBA00022807"/>
    </source>
</evidence>
<dbReference type="OrthoDB" id="427186at2759"/>
<evidence type="ECO:0000256" key="7">
    <source>
        <dbReference type="PROSITE-ProRule" id="PRU01393"/>
    </source>
</evidence>
<dbReference type="Gene3D" id="3.40.532.10">
    <property type="entry name" value="Peptidase C12, ubiquitin carboxyl-terminal hydrolase"/>
    <property type="match status" value="1"/>
</dbReference>
<evidence type="ECO:0000256" key="2">
    <source>
        <dbReference type="ARBA" id="ARBA00009326"/>
    </source>
</evidence>
<dbReference type="GO" id="GO:0005737">
    <property type="term" value="C:cytoplasm"/>
    <property type="evidence" value="ECO:0007669"/>
    <property type="project" value="TreeGrafter"/>
</dbReference>
<dbReference type="InterPro" id="IPR036959">
    <property type="entry name" value="Peptidase_C12_UCH_sf"/>
</dbReference>
<name>A0A078B2G1_STYLE</name>
<organism evidence="10 11">
    <name type="scientific">Stylonychia lemnae</name>
    <name type="common">Ciliate</name>
    <dbReference type="NCBI Taxonomy" id="5949"/>
    <lineage>
        <taxon>Eukaryota</taxon>
        <taxon>Sar</taxon>
        <taxon>Alveolata</taxon>
        <taxon>Ciliophora</taxon>
        <taxon>Intramacronucleata</taxon>
        <taxon>Spirotrichea</taxon>
        <taxon>Stichotrichia</taxon>
        <taxon>Sporadotrichida</taxon>
        <taxon>Oxytrichidae</taxon>
        <taxon>Stylonychinae</taxon>
        <taxon>Stylonychia</taxon>
    </lineage>
</organism>
<evidence type="ECO:0000256" key="4">
    <source>
        <dbReference type="ARBA" id="ARBA00022786"/>
    </source>
</evidence>
<evidence type="ECO:0000256" key="1">
    <source>
        <dbReference type="ARBA" id="ARBA00000707"/>
    </source>
</evidence>
<gene>
    <name evidence="10" type="primary">Contig925.g1017</name>
    <name evidence="10" type="ORF">STYLEM_17542</name>
</gene>
<keyword evidence="4 7" id="KW-0833">Ubl conjugation pathway</keyword>
<evidence type="ECO:0000256" key="3">
    <source>
        <dbReference type="ARBA" id="ARBA00022670"/>
    </source>
</evidence>
<evidence type="ECO:0000259" key="9">
    <source>
        <dbReference type="PROSITE" id="PS52048"/>
    </source>
</evidence>
<dbReference type="OMA" id="TCFVQAP"/>
<dbReference type="InterPro" id="IPR038765">
    <property type="entry name" value="Papain-like_cys_pep_sf"/>
</dbReference>
<sequence>MEKRVKEWIPLEGNPQVFTDYAEKLGWPAELYKIHDVYGLDDDLWDAMVPQPVLAVILLYQIKKEHRDLIENDISKHKLQTDSPFFIKQTIKNACGTIALLHALLNNTTAIGGVFREESFLEEFYFLNDKTSPEERAAALYKDEKLEETHQEAAVQGETRPQENAECHFVTYIQKDGFIYEMDGRLNAPVQKAEIKEDQSLGKEVSKIIKQYIEISGYQETKFSVMALAPNYGDIDLI</sequence>
<feature type="site" description="Transition state stabilizer" evidence="7">
    <location>
        <position position="89"/>
    </location>
</feature>
<dbReference type="PRINTS" id="PR00707">
    <property type="entry name" value="UBCTHYDRLASE"/>
</dbReference>
<dbReference type="SUPFAM" id="SSF54001">
    <property type="entry name" value="Cysteine proteinases"/>
    <property type="match status" value="1"/>
</dbReference>
<keyword evidence="3 7" id="KW-0645">Protease</keyword>
<dbReference type="PANTHER" id="PTHR10589:SF17">
    <property type="entry name" value="UBIQUITIN CARBOXYL-TERMINAL HYDROLASE"/>
    <property type="match status" value="1"/>
</dbReference>
<keyword evidence="11" id="KW-1185">Reference proteome</keyword>
<protein>
    <recommendedName>
        <fullName evidence="8">Ubiquitin carboxyl-terminal hydrolase</fullName>
        <ecNumber evidence="8">3.4.19.12</ecNumber>
    </recommendedName>
</protein>
<reference evidence="10 11" key="1">
    <citation type="submission" date="2014-06" db="EMBL/GenBank/DDBJ databases">
        <authorList>
            <person name="Swart Estienne"/>
        </authorList>
    </citation>
    <scope>NUCLEOTIDE SEQUENCE [LARGE SCALE GENOMIC DNA]</scope>
    <source>
        <strain evidence="10 11">130c</strain>
    </source>
</reference>
<evidence type="ECO:0000256" key="5">
    <source>
        <dbReference type="ARBA" id="ARBA00022801"/>
    </source>
</evidence>
<evidence type="ECO:0000256" key="8">
    <source>
        <dbReference type="RuleBase" id="RU361215"/>
    </source>
</evidence>
<feature type="active site" description="Proton donor" evidence="7">
    <location>
        <position position="168"/>
    </location>
</feature>
<dbReference type="Pfam" id="PF01088">
    <property type="entry name" value="Peptidase_C12"/>
    <property type="match status" value="1"/>
</dbReference>
<dbReference type="EMBL" id="CCKQ01016549">
    <property type="protein sequence ID" value="CDW88421.1"/>
    <property type="molecule type" value="Genomic_DNA"/>
</dbReference>
<dbReference type="FunFam" id="3.40.532.10:FF:000006">
    <property type="entry name" value="Ubiquitin carboxyl-terminal hydrolase"/>
    <property type="match status" value="1"/>
</dbReference>
<dbReference type="GO" id="GO:0004843">
    <property type="term" value="F:cysteine-type deubiquitinase activity"/>
    <property type="evidence" value="ECO:0007669"/>
    <property type="project" value="UniProtKB-UniRule"/>
</dbReference>
<keyword evidence="6 7" id="KW-0788">Thiol protease</keyword>
<accession>A0A078B2G1</accession>
<dbReference type="PROSITE" id="PS52048">
    <property type="entry name" value="UCH_DOMAIN"/>
    <property type="match status" value="1"/>
</dbReference>
<evidence type="ECO:0000313" key="10">
    <source>
        <dbReference type="EMBL" id="CDW88421.1"/>
    </source>
</evidence>
<dbReference type="InParanoid" id="A0A078B2G1"/>
<dbReference type="AlphaFoldDB" id="A0A078B2G1"/>
<feature type="site" description="Important for enzyme activity" evidence="7">
    <location>
        <position position="183"/>
    </location>
</feature>
<comment type="similarity">
    <text evidence="2 7 8">Belongs to the peptidase C12 family.</text>
</comment>
<evidence type="ECO:0000313" key="11">
    <source>
        <dbReference type="Proteomes" id="UP000039865"/>
    </source>
</evidence>
<dbReference type="GO" id="GO:0016579">
    <property type="term" value="P:protein deubiquitination"/>
    <property type="evidence" value="ECO:0007669"/>
    <property type="project" value="TreeGrafter"/>
</dbReference>
<feature type="active site" description="Nucleophile" evidence="7">
    <location>
        <position position="95"/>
    </location>
</feature>
<feature type="domain" description="UCH catalytic" evidence="9">
    <location>
        <begin position="7"/>
        <end position="230"/>
    </location>
</feature>
<dbReference type="Proteomes" id="UP000039865">
    <property type="component" value="Unassembled WGS sequence"/>
</dbReference>
<dbReference type="PANTHER" id="PTHR10589">
    <property type="entry name" value="UBIQUITIN CARBOXYL-TERMINAL HYDROLASE"/>
    <property type="match status" value="1"/>
</dbReference>
<keyword evidence="5 7" id="KW-0378">Hydrolase</keyword>
<dbReference type="EC" id="3.4.19.12" evidence="8"/>